<reference evidence="3" key="1">
    <citation type="submission" date="2022-11" db="UniProtKB">
        <authorList>
            <consortium name="WormBaseParasite"/>
        </authorList>
    </citation>
    <scope>IDENTIFICATION</scope>
</reference>
<sequence length="121" mass="14023">MAAKPNVSDEWKKYTTLKIFKERFQSKKRFVEFSDALENAFENDCPFKLFWNGMVARLFDAIMHRQAIPLCRSRSLRERTGVDQRLERLPSGPPPGPKSFPYTVVPGTNTDKRFVLISRIG</sequence>
<feature type="region of interest" description="Disordered" evidence="1">
    <location>
        <begin position="79"/>
        <end position="104"/>
    </location>
</feature>
<evidence type="ECO:0000313" key="2">
    <source>
        <dbReference type="Proteomes" id="UP000887564"/>
    </source>
</evidence>
<name>A0A914S3P5_PAREQ</name>
<accession>A0A914S3P5</accession>
<proteinExistence type="predicted"/>
<feature type="compositionally biased region" description="Basic and acidic residues" evidence="1">
    <location>
        <begin position="79"/>
        <end position="88"/>
    </location>
</feature>
<dbReference type="WBParaSite" id="PEQ_0001322301-mRNA-1">
    <property type="protein sequence ID" value="PEQ_0001322301-mRNA-1"/>
    <property type="gene ID" value="PEQ_0001322301"/>
</dbReference>
<organism evidence="2 3">
    <name type="scientific">Parascaris equorum</name>
    <name type="common">Equine roundworm</name>
    <dbReference type="NCBI Taxonomy" id="6256"/>
    <lineage>
        <taxon>Eukaryota</taxon>
        <taxon>Metazoa</taxon>
        <taxon>Ecdysozoa</taxon>
        <taxon>Nematoda</taxon>
        <taxon>Chromadorea</taxon>
        <taxon>Rhabditida</taxon>
        <taxon>Spirurina</taxon>
        <taxon>Ascaridomorpha</taxon>
        <taxon>Ascaridoidea</taxon>
        <taxon>Ascarididae</taxon>
        <taxon>Parascaris</taxon>
    </lineage>
</organism>
<protein>
    <submittedName>
        <fullName evidence="3">Uncharacterized protein</fullName>
    </submittedName>
</protein>
<dbReference type="AlphaFoldDB" id="A0A914S3P5"/>
<evidence type="ECO:0000256" key="1">
    <source>
        <dbReference type="SAM" id="MobiDB-lite"/>
    </source>
</evidence>
<keyword evidence="2" id="KW-1185">Reference proteome</keyword>
<dbReference type="Proteomes" id="UP000887564">
    <property type="component" value="Unplaced"/>
</dbReference>
<evidence type="ECO:0000313" key="3">
    <source>
        <dbReference type="WBParaSite" id="PEQ_0001322301-mRNA-1"/>
    </source>
</evidence>